<keyword evidence="1 3" id="KW-0732">Signal</keyword>
<feature type="domain" description="Fibronectin type-III" evidence="4">
    <location>
        <begin position="316"/>
        <end position="412"/>
    </location>
</feature>
<dbReference type="PANTHER" id="PTHR46708">
    <property type="entry name" value="TENASCIN"/>
    <property type="match status" value="1"/>
</dbReference>
<dbReference type="EMBL" id="CP033926">
    <property type="protein sequence ID" value="AZB00328.1"/>
    <property type="molecule type" value="Genomic_DNA"/>
</dbReference>
<feature type="domain" description="Fibronectin type-III" evidence="4">
    <location>
        <begin position="1210"/>
        <end position="1300"/>
    </location>
</feature>
<reference evidence="6 7" key="1">
    <citation type="submission" date="2017-01" db="EMBL/GenBank/DDBJ databases">
        <authorList>
            <person name="Mah S.A."/>
            <person name="Swanson W.J."/>
            <person name="Moy G.W."/>
            <person name="Vacquier V.D."/>
        </authorList>
    </citation>
    <scope>NUCLEOTIDE SEQUENCE [LARGE SCALE GENOMIC DNA]</scope>
    <source>
        <strain evidence="6 7">DSM 16927</strain>
    </source>
</reference>
<dbReference type="PROSITE" id="PS50853">
    <property type="entry name" value="FN3"/>
    <property type="match status" value="8"/>
</dbReference>
<keyword evidence="8" id="KW-1185">Reference proteome</keyword>
<dbReference type="Pfam" id="PF20009">
    <property type="entry name" value="GEVED"/>
    <property type="match status" value="3"/>
</dbReference>
<dbReference type="InterPro" id="IPR036116">
    <property type="entry name" value="FN3_sf"/>
</dbReference>
<dbReference type="RefSeq" id="WP_084180462.1">
    <property type="nucleotide sequence ID" value="NZ_CAMIMN010000084.1"/>
</dbReference>
<dbReference type="PANTHER" id="PTHR46708:SF2">
    <property type="entry name" value="FIBRONECTIN TYPE-III DOMAIN-CONTAINING PROTEIN"/>
    <property type="match status" value="1"/>
</dbReference>
<feature type="domain" description="Fibronectin type-III" evidence="4">
    <location>
        <begin position="959"/>
        <end position="1050"/>
    </location>
</feature>
<dbReference type="InterPro" id="IPR050991">
    <property type="entry name" value="ECM_Regulatory_Proteins"/>
</dbReference>
<dbReference type="SMART" id="SM00060">
    <property type="entry name" value="FN3"/>
    <property type="match status" value="8"/>
</dbReference>
<organism evidence="6 7">
    <name type="scientific">Chryseobacterium joostei</name>
    <dbReference type="NCBI Taxonomy" id="112234"/>
    <lineage>
        <taxon>Bacteria</taxon>
        <taxon>Pseudomonadati</taxon>
        <taxon>Bacteroidota</taxon>
        <taxon>Flavobacteriia</taxon>
        <taxon>Flavobacteriales</taxon>
        <taxon>Weeksellaceae</taxon>
        <taxon>Chryseobacterium group</taxon>
        <taxon>Chryseobacterium</taxon>
    </lineage>
</organism>
<dbReference type="Proteomes" id="UP000186106">
    <property type="component" value="Unassembled WGS sequence"/>
</dbReference>
<dbReference type="InterPro" id="IPR045474">
    <property type="entry name" value="GEVED"/>
</dbReference>
<evidence type="ECO:0000256" key="2">
    <source>
        <dbReference type="ARBA" id="ARBA00022737"/>
    </source>
</evidence>
<dbReference type="OrthoDB" id="9792152at2"/>
<dbReference type="InterPro" id="IPR003961">
    <property type="entry name" value="FN3_dom"/>
</dbReference>
<dbReference type="InterPro" id="IPR013783">
    <property type="entry name" value="Ig-like_fold"/>
</dbReference>
<reference evidence="5 8" key="2">
    <citation type="submission" date="2018-11" db="EMBL/GenBank/DDBJ databases">
        <title>Proposal to divide the Flavobacteriaceae and reorganize its genera based on Amino Acid Identity values calculated from whole genome sequences.</title>
        <authorList>
            <person name="Nicholson A.C."/>
            <person name="Gulvik C.A."/>
            <person name="Whitney A.M."/>
            <person name="Humrighouse B.W."/>
            <person name="Bell M."/>
            <person name="Holmes B."/>
            <person name="Steigerwalt A.G."/>
            <person name="Villarma A."/>
            <person name="Sheth M."/>
            <person name="Batra D."/>
            <person name="Pryor J."/>
            <person name="Bernardet J.-F."/>
            <person name="Hugo C."/>
            <person name="Kampfer P."/>
            <person name="Newman J."/>
            <person name="McQuiston J.R."/>
        </authorList>
    </citation>
    <scope>NUCLEOTIDE SEQUENCE [LARGE SCALE GENOMIC DNA]</scope>
    <source>
        <strain evidence="5 8">DSM 16927</strain>
    </source>
</reference>
<evidence type="ECO:0000313" key="7">
    <source>
        <dbReference type="Proteomes" id="UP000186106"/>
    </source>
</evidence>
<feature type="domain" description="Fibronectin type-III" evidence="4">
    <location>
        <begin position="699"/>
        <end position="788"/>
    </location>
</feature>
<evidence type="ECO:0000256" key="3">
    <source>
        <dbReference type="SAM" id="SignalP"/>
    </source>
</evidence>
<feature type="domain" description="Fibronectin type-III" evidence="4">
    <location>
        <begin position="215"/>
        <end position="312"/>
    </location>
</feature>
<gene>
    <name evidence="5" type="ORF">EG359_12170</name>
    <name evidence="6" type="ORF">SAMN05421768_105364</name>
</gene>
<feature type="chain" id="PRO_5044563485" evidence="3">
    <location>
        <begin position="31"/>
        <end position="1724"/>
    </location>
</feature>
<accession>A0A1N7IHH0</accession>
<dbReference type="KEGG" id="cjt:EG359_12170"/>
<evidence type="ECO:0000259" key="4">
    <source>
        <dbReference type="PROSITE" id="PS50853"/>
    </source>
</evidence>
<dbReference type="SUPFAM" id="SSF49265">
    <property type="entry name" value="Fibronectin type III"/>
    <property type="match status" value="5"/>
</dbReference>
<keyword evidence="2" id="KW-0677">Repeat</keyword>
<dbReference type="InterPro" id="IPR026444">
    <property type="entry name" value="Secre_tail"/>
</dbReference>
<evidence type="ECO:0000313" key="8">
    <source>
        <dbReference type="Proteomes" id="UP000279541"/>
    </source>
</evidence>
<proteinExistence type="predicted"/>
<dbReference type="STRING" id="112234.SAMN05421768_105364"/>
<feature type="domain" description="Fibronectin type-III" evidence="4">
    <location>
        <begin position="1402"/>
        <end position="1487"/>
    </location>
</feature>
<dbReference type="Proteomes" id="UP000279541">
    <property type="component" value="Chromosome"/>
</dbReference>
<evidence type="ECO:0000313" key="6">
    <source>
        <dbReference type="EMBL" id="SIS36549.1"/>
    </source>
</evidence>
<dbReference type="Pfam" id="PF00041">
    <property type="entry name" value="fn3"/>
    <property type="match status" value="6"/>
</dbReference>
<dbReference type="NCBIfam" id="TIGR04183">
    <property type="entry name" value="Por_Secre_tail"/>
    <property type="match status" value="1"/>
</dbReference>
<sequence length="1724" mass="182834">MSGLLLCKMSRPFKVLIALLCMVVGLSMQAQTITIGTGTTTTTQKYPLGCNWGFERSASLYTAAEITAAGGAAGNILSVGWKATASVNVALPVKVYIKSVPSTTTTLTAQNWANATTGATLLFSGNIDSIPVGWYTIPLQLPYNYNGTDNLVVLVETNYGGSGGGTTTGAKFTYSNAASGHMTLQADTNPPTGNGTVGNNRPDVQLTFGTPPTCLPMPPGGTITTGTIAATNAVINWTPYTPAPAGGYDVYYNTTNVAPTAATAPSQTVPGPTATLTPLAPTTTYYVWVRARCSATDQSVWSGPKSFATPATCPAMPTSGTITTGTITPTTAVLNWTAYSYVPAGGYDVYYSTTAAAPNAATIPSQTVPTGTTTTLTPLIPATTYYAWVRARCSATDQSTWSGPKSFATPPTCLPVPSTAGSLTVGTVTLTSAVVNWTAPNPVPAGGYEVYYSTSNTPPTAATVGTVVSGTTATLSPLVAGTTYYWWVRAICTPTDKSTWVAGPRVVPGQIGTGTITSTQLPVNSNWGFNYSQQLYKATELSAALGTARLITAVKFYVETPQTPQTTYNDWIVYMGNTSKATFTSDTDWVPVGTMSQVFAGTVAAMTAGNWVTIPLAAPFVWDGTSNVVIAVDENSPDYTLGGTATWGAYTAGTNRGILYRNDNSNPDPASPPTASGRYADIPRLLLSGVDLQPCTTAPPTGITVTNITASTAMVSWLPTTGATYQIRYKAVTAGTWQPTINVTAPFASSQILINLADQTQYEVQIATICQGTTGAFSPSTLFTTPALTYCTNVPPNPTSDGYISKVVVTPTNAPLMVSNSGYDGYKDYSADPTRLVTLVRGTTGNKISITKFWPGATSSYGVGVWIDLNRNGIFEASERMLTAASNTTTPVTNGTAGFDILLPPNAATYTGTLLTRMRVVMMDGTVTSPCGPFASYNEGEVEDYGVKLIDQPACSTNPPTNITVSNITDVSATFSWLAATGATYQLRYRETGTIPWTTVTTIPAPGNVYTIPTTAPLKEQTQYEVQVSTKCTTTFGAFSGSVLFTTLPLQYCPVTGSGANDHISNVTVISSNLGVPTMSNNSVQNNYTSYTSPATLITLDADSSNNKISVAKGWTASSGNDAVAVWIDFNRNGQFETSERILSSAGSTTTPVTAVFPVPPVPTSYVGPYTTTMRVVLKRSTAVPTACANAIDGEVEDYAVRIRPCSNVTPNAPTFGTTTHTSIVVNLTGVPTTSTYLVRYRVAGTTTWTEVYASSVLGNVPLTISGLTPATTYEIEVAAVCGGTIGTATPIKTFTTRCDPTPPNVTISNITPTSALITWAPLAASSTYKMRWRKVGTTGWPNAEIDLPAAPANTYVLGSVIPLEPFVTYEVQIANKCNGETLFNDYSNPKVFTTERICQIPPPGLTITQLLPTSAEITWDPFPGATYVLRYRKVGIPSWTEVPTVVNNIVLTGLVEMTKYEMQVVNICSGTPGNYTPPYYFTTPTVIYCKMASGSATGEHISKVTVIPNGKLPMENASGASTYTDYTGVPKTFIELIQGSTDNEIIIEKKWTGNTYNEGVAVWIDFNRNGDFDINEKVFTSSPNTTSPVSGKFSVPTDAFVSTTDYKYVVMRVAMERDGVPVSCTNFKNGEVEDYTVRISKKSVANPIDQTDIMIYPNPVSSVLFVKNISKKAKYKIYNAAGQVIGSGILLNNQINVSKLINGVYVIDIEDNDKTVQKKFIKE</sequence>
<evidence type="ECO:0000313" key="5">
    <source>
        <dbReference type="EMBL" id="AZB00328.1"/>
    </source>
</evidence>
<feature type="domain" description="Fibronectin type-III" evidence="4">
    <location>
        <begin position="1302"/>
        <end position="1398"/>
    </location>
</feature>
<feature type="domain" description="Fibronectin type-III" evidence="4">
    <location>
        <begin position="419"/>
        <end position="511"/>
    </location>
</feature>
<evidence type="ECO:0000256" key="1">
    <source>
        <dbReference type="ARBA" id="ARBA00022729"/>
    </source>
</evidence>
<feature type="signal peptide" evidence="3">
    <location>
        <begin position="1"/>
        <end position="30"/>
    </location>
</feature>
<dbReference type="EMBL" id="FTNZ01000005">
    <property type="protein sequence ID" value="SIS36549.1"/>
    <property type="molecule type" value="Genomic_DNA"/>
</dbReference>
<protein>
    <submittedName>
        <fullName evidence="6">Por secretion system C-terminal sorting domain-containing protein</fullName>
    </submittedName>
    <submittedName>
        <fullName evidence="5">T9SS C-terminal target domain-containing protein</fullName>
    </submittedName>
</protein>
<dbReference type="Gene3D" id="2.60.40.10">
    <property type="entry name" value="Immunoglobulins"/>
    <property type="match status" value="8"/>
</dbReference>
<dbReference type="Pfam" id="PF18962">
    <property type="entry name" value="Por_Secre_tail"/>
    <property type="match status" value="1"/>
</dbReference>
<name>A0A1N7IHH0_9FLAO</name>
<dbReference type="CDD" id="cd00063">
    <property type="entry name" value="FN3"/>
    <property type="match status" value="6"/>
</dbReference>